<feature type="compositionally biased region" description="Low complexity" evidence="17">
    <location>
        <begin position="89"/>
        <end position="99"/>
    </location>
</feature>
<evidence type="ECO:0000256" key="10">
    <source>
        <dbReference type="ARBA" id="ARBA00022990"/>
    </source>
</evidence>
<evidence type="ECO:0000256" key="8">
    <source>
        <dbReference type="ARBA" id="ARBA00022889"/>
    </source>
</evidence>
<evidence type="ECO:0000256" key="1">
    <source>
        <dbReference type="ARBA" id="ARBA00004246"/>
    </source>
</evidence>
<evidence type="ECO:0000256" key="12">
    <source>
        <dbReference type="ARBA" id="ARBA00023273"/>
    </source>
</evidence>
<dbReference type="PANTHER" id="PTHR10654:SF18">
    <property type="entry name" value="IP17195P"/>
    <property type="match status" value="1"/>
</dbReference>
<keyword evidence="5 16" id="KW-0728">SH3 domain</keyword>
<dbReference type="Gene3D" id="2.30.30.40">
    <property type="entry name" value="SH3 Domains"/>
    <property type="match status" value="1"/>
</dbReference>
<dbReference type="InterPro" id="IPR036028">
    <property type="entry name" value="SH3-like_dom_sf"/>
</dbReference>
<keyword evidence="20" id="KW-1185">Reference proteome</keyword>
<dbReference type="CDD" id="cd11844">
    <property type="entry name" value="SH3_CAS"/>
    <property type="match status" value="1"/>
</dbReference>
<evidence type="ECO:0000256" key="15">
    <source>
        <dbReference type="ARBA" id="ARBA00081467"/>
    </source>
</evidence>
<feature type="region of interest" description="Disordered" evidence="17">
    <location>
        <begin position="671"/>
        <end position="705"/>
    </location>
</feature>
<dbReference type="GO" id="GO:0030424">
    <property type="term" value="C:axon"/>
    <property type="evidence" value="ECO:0007669"/>
    <property type="project" value="UniProtKB-SubCell"/>
</dbReference>
<dbReference type="InterPro" id="IPR038319">
    <property type="entry name" value="Serine_rich_sf"/>
</dbReference>
<dbReference type="InterPro" id="IPR014928">
    <property type="entry name" value="Serine_rich_dom"/>
</dbReference>
<dbReference type="FunFam" id="1.20.120.830:FF:000001">
    <property type="entry name" value="BCAR1 scaffold protein, Cas family member"/>
    <property type="match status" value="1"/>
</dbReference>
<dbReference type="GO" id="GO:0017124">
    <property type="term" value="F:SH3 domain binding"/>
    <property type="evidence" value="ECO:0007669"/>
    <property type="project" value="UniProtKB-KW"/>
</dbReference>
<evidence type="ECO:0000256" key="9">
    <source>
        <dbReference type="ARBA" id="ARBA00022949"/>
    </source>
</evidence>
<feature type="compositionally biased region" description="Gly residues" evidence="17">
    <location>
        <begin position="689"/>
        <end position="700"/>
    </location>
</feature>
<dbReference type="Pfam" id="PF12026">
    <property type="entry name" value="CAS_C"/>
    <property type="match status" value="1"/>
</dbReference>
<feature type="region of interest" description="Disordered" evidence="17">
    <location>
        <begin position="254"/>
        <end position="362"/>
    </location>
</feature>
<dbReference type="InterPro" id="IPR001452">
    <property type="entry name" value="SH3_domain"/>
</dbReference>
<evidence type="ECO:0000256" key="16">
    <source>
        <dbReference type="PROSITE-ProRule" id="PRU00192"/>
    </source>
</evidence>
<evidence type="ECO:0000256" key="2">
    <source>
        <dbReference type="ARBA" id="ARBA00004489"/>
    </source>
</evidence>
<evidence type="ECO:0000313" key="19">
    <source>
        <dbReference type="EnsemblMetazoa" id="ENSAATROPP006933"/>
    </source>
</evidence>
<comment type="subcellular location">
    <subcellularLocation>
        <location evidence="1">Cell junction</location>
        <location evidence="1">Focal adhesion</location>
    </subcellularLocation>
    <subcellularLocation>
        <location evidence="2">Cell projection</location>
        <location evidence="2">Axon</location>
    </subcellularLocation>
    <subcellularLocation>
        <location evidence="3">Cytoplasm</location>
    </subcellularLocation>
</comment>
<dbReference type="GO" id="GO:0005737">
    <property type="term" value="C:cytoplasm"/>
    <property type="evidence" value="ECO:0007669"/>
    <property type="project" value="UniProtKB-SubCell"/>
</dbReference>
<feature type="domain" description="SH3" evidence="18">
    <location>
        <begin position="107"/>
        <end position="169"/>
    </location>
</feature>
<evidence type="ECO:0000256" key="4">
    <source>
        <dbReference type="ARBA" id="ARBA00007848"/>
    </source>
</evidence>
<dbReference type="CDD" id="cd11549">
    <property type="entry name" value="Serine_rich_CAS"/>
    <property type="match status" value="1"/>
</dbReference>
<dbReference type="Proteomes" id="UP000075880">
    <property type="component" value="Unassembled WGS sequence"/>
</dbReference>
<sequence>MDLPQPTGSVFPVRPSLDHLLAMGDDEEDNESEEQEQKSGQVLAVDDDVVVESANDSSLRKPEDGDEQEIAVVQNDVDDDEPSEMTEPQQHQQQPDAQQSTGSTIQQQKLLAKATYDNIAESTDELAFRKGEILTVIETDTNGLKGWWLCQLRGRQGICPGNRLKIIQSHDSGCFTLSPASSPCPTIDSTTNLNSPIPSEIYENTSLCSNSSTSIGSQRQGKRRSWHIMPNKVLTPQKCGDVYLYDLLPPSSSSRGCSSPYQQQQQQQHQHSASADALDTYDVPKPAIPVAGTVPSGPGAFDPHHPLQHQHSRQSWIRTPPYHHSLAAGHPHHQHLPNSPSLSSPSPSASLSFPHPHSPAFHLHQQYPHLAPAGYRMEESYDVPRSLLSQQQHLTPSSSNSSLLTSDSFSLSSSNRSSLANMPDYDVPRRNPVSVRSTPPPPTSGASSGAMPPGTPLSANGSFTASHHSMSMSSFGSMSTYDVPPSQHQGYVMSSKLHAPAAPAAPKELPLELSSALETLARLQNEATTAVTRLLSFVSPNWRVKEKLDPILMDLKLAAVRLRTALHDLAEFGDGALGNATKAEDKGLAQKLKPLVKALRDADKLVHEASQNLDAQGWTLVTLQRPEATQKLQQQLPPDSLDQLIACAQTLTEDVRQTASFIQGNATLLFKRSPPTPTASVPTTPQTPTGGGGKASGANGGEWPEDYDYVSLESKEASARTNAEIRDALPHDLKKNFENVVRNAADAADASVTEKPVAALDPNDKSVLVYYASQTVTHMGYLTQAIDAFLQTVEHNQPPKFFLAYGKFVVLSAHNLVNIGDIVHRNVSRECIKTRVLSCADALSEALKTCVAKTKKAAQNFPSVTAVQEMVDSVVDISHLASDLKIAMLEAVQQ</sequence>
<dbReference type="GO" id="GO:0005925">
    <property type="term" value="C:focal adhesion"/>
    <property type="evidence" value="ECO:0007669"/>
    <property type="project" value="UniProtKB-SubCell"/>
</dbReference>
<dbReference type="FunFam" id="2.30.30.40:FF:000009">
    <property type="entry name" value="Breast cancer anti-estrogen resistance 1"/>
    <property type="match status" value="1"/>
</dbReference>
<keyword evidence="9" id="KW-0965">Cell junction</keyword>
<feature type="region of interest" description="Disordered" evidence="17">
    <location>
        <begin position="1"/>
        <end position="106"/>
    </location>
</feature>
<dbReference type="SUPFAM" id="SSF50044">
    <property type="entry name" value="SH3-domain"/>
    <property type="match status" value="1"/>
</dbReference>
<evidence type="ECO:0000256" key="6">
    <source>
        <dbReference type="ARBA" id="ARBA00022490"/>
    </source>
</evidence>
<dbReference type="EnsemblMetazoa" id="ENSAATROPT007727">
    <property type="protein sequence ID" value="ENSAATROPP006933"/>
    <property type="gene ID" value="ENSAATROPG006292"/>
</dbReference>
<evidence type="ECO:0000256" key="13">
    <source>
        <dbReference type="ARBA" id="ARBA00072413"/>
    </source>
</evidence>
<protein>
    <recommendedName>
        <fullName evidence="13">Breast cancer anti-estrogen resistance protein 1</fullName>
    </recommendedName>
    <alternativeName>
        <fullName evidence="14">CRK-associated substrate</fullName>
    </alternativeName>
    <alternativeName>
        <fullName evidence="15">p130cas</fullName>
    </alternativeName>
</protein>
<keyword evidence="6" id="KW-0963">Cytoplasm</keyword>
<dbReference type="SMART" id="SM00326">
    <property type="entry name" value="SH3"/>
    <property type="match status" value="1"/>
</dbReference>
<feature type="compositionally biased region" description="Low complexity" evidence="17">
    <location>
        <begin position="254"/>
        <end position="271"/>
    </location>
</feature>
<evidence type="ECO:0000256" key="7">
    <source>
        <dbReference type="ARBA" id="ARBA00022553"/>
    </source>
</evidence>
<accession>A0AAG5D8H0</accession>
<name>A0AAG5D8H0_ANOAO</name>
<dbReference type="Gene3D" id="1.20.120.230">
    <property type="entry name" value="Alpha-catenin/vinculin-like"/>
    <property type="match status" value="1"/>
</dbReference>
<evidence type="ECO:0000256" key="5">
    <source>
        <dbReference type="ARBA" id="ARBA00022443"/>
    </source>
</evidence>
<organism evidence="19 20">
    <name type="scientific">Anopheles atroparvus</name>
    <name type="common">European mosquito</name>
    <dbReference type="NCBI Taxonomy" id="41427"/>
    <lineage>
        <taxon>Eukaryota</taxon>
        <taxon>Metazoa</taxon>
        <taxon>Ecdysozoa</taxon>
        <taxon>Arthropoda</taxon>
        <taxon>Hexapoda</taxon>
        <taxon>Insecta</taxon>
        <taxon>Pterygota</taxon>
        <taxon>Neoptera</taxon>
        <taxon>Endopterygota</taxon>
        <taxon>Diptera</taxon>
        <taxon>Nematocera</taxon>
        <taxon>Culicoidea</taxon>
        <taxon>Culicidae</taxon>
        <taxon>Anophelinae</taxon>
        <taxon>Anopheles</taxon>
    </lineage>
</organism>
<dbReference type="InterPro" id="IPR037362">
    <property type="entry name" value="CAS_fam"/>
</dbReference>
<feature type="region of interest" description="Disordered" evidence="17">
    <location>
        <begin position="389"/>
        <end position="465"/>
    </location>
</feature>
<feature type="compositionally biased region" description="Acidic residues" evidence="17">
    <location>
        <begin position="24"/>
        <end position="34"/>
    </location>
</feature>
<evidence type="ECO:0000256" key="11">
    <source>
        <dbReference type="ARBA" id="ARBA00023036"/>
    </source>
</evidence>
<proteinExistence type="inferred from homology"/>
<evidence type="ECO:0000313" key="20">
    <source>
        <dbReference type="Proteomes" id="UP000075880"/>
    </source>
</evidence>
<dbReference type="CDD" id="cd11564">
    <property type="entry name" value="FAT-like_CAS_C"/>
    <property type="match status" value="1"/>
</dbReference>
<dbReference type="GO" id="GO:0007169">
    <property type="term" value="P:cell surface receptor protein tyrosine kinase signaling pathway"/>
    <property type="evidence" value="ECO:0007669"/>
    <property type="project" value="TreeGrafter"/>
</dbReference>
<evidence type="ECO:0000259" key="18">
    <source>
        <dbReference type="PROSITE" id="PS50002"/>
    </source>
</evidence>
<dbReference type="AlphaFoldDB" id="A0AAG5D8H0"/>
<comment type="similarity">
    <text evidence="4">Belongs to the CAS family.</text>
</comment>
<dbReference type="GO" id="GO:0016477">
    <property type="term" value="P:cell migration"/>
    <property type="evidence" value="ECO:0007669"/>
    <property type="project" value="UniProtKB-ARBA"/>
</dbReference>
<evidence type="ECO:0000256" key="17">
    <source>
        <dbReference type="SAM" id="MobiDB-lite"/>
    </source>
</evidence>
<keyword evidence="10" id="KW-0007">Acetylation</keyword>
<dbReference type="GO" id="GO:0005886">
    <property type="term" value="C:plasma membrane"/>
    <property type="evidence" value="ECO:0007669"/>
    <property type="project" value="TreeGrafter"/>
</dbReference>
<feature type="compositionally biased region" description="Low complexity" evidence="17">
    <location>
        <begin position="336"/>
        <end position="362"/>
    </location>
</feature>
<reference evidence="19" key="1">
    <citation type="submission" date="2024-04" db="UniProtKB">
        <authorList>
            <consortium name="EnsemblMetazoa"/>
        </authorList>
    </citation>
    <scope>IDENTIFICATION</scope>
    <source>
        <strain evidence="19">EBRO</strain>
    </source>
</reference>
<dbReference type="PROSITE" id="PS50002">
    <property type="entry name" value="SH3"/>
    <property type="match status" value="1"/>
</dbReference>
<evidence type="ECO:0000256" key="14">
    <source>
        <dbReference type="ARBA" id="ARBA00079691"/>
    </source>
</evidence>
<keyword evidence="11" id="KW-0729">SH3-binding</keyword>
<dbReference type="Pfam" id="PF08824">
    <property type="entry name" value="Serine_rich"/>
    <property type="match status" value="1"/>
</dbReference>
<dbReference type="Gene3D" id="1.20.120.830">
    <property type="entry name" value="Serine-rich domain"/>
    <property type="match status" value="1"/>
</dbReference>
<keyword evidence="12" id="KW-0966">Cell projection</keyword>
<dbReference type="InterPro" id="IPR021901">
    <property type="entry name" value="CAS_C"/>
</dbReference>
<keyword evidence="7" id="KW-0597">Phosphoprotein</keyword>
<feature type="compositionally biased region" description="Low complexity" evidence="17">
    <location>
        <begin position="678"/>
        <end position="688"/>
    </location>
</feature>
<dbReference type="GO" id="GO:0007155">
    <property type="term" value="P:cell adhesion"/>
    <property type="evidence" value="ECO:0007669"/>
    <property type="project" value="UniProtKB-KW"/>
</dbReference>
<keyword evidence="8" id="KW-0130">Cell adhesion</keyword>
<feature type="compositionally biased region" description="Low complexity" evidence="17">
    <location>
        <begin position="397"/>
        <end position="419"/>
    </location>
</feature>
<evidence type="ECO:0000256" key="3">
    <source>
        <dbReference type="ARBA" id="ARBA00004496"/>
    </source>
</evidence>
<dbReference type="FunFam" id="1.20.120.230:FF:000001">
    <property type="entry name" value="Breast cancer anti-estrogen resistance 1"/>
    <property type="match status" value="1"/>
</dbReference>
<dbReference type="Pfam" id="PF00018">
    <property type="entry name" value="SH3_1"/>
    <property type="match status" value="1"/>
</dbReference>
<dbReference type="PANTHER" id="PTHR10654">
    <property type="entry name" value="CAS SCAFFOLDING PROTEIN"/>
    <property type="match status" value="1"/>
</dbReference>